<sequence>MEKKRRVGVYLSVSVVLNNPDYVEVLRDEIGLNLAVLGFAGQASEALRGKSPFDGVPLSEECLLGLLARDLNGDPLDPREYDTARSGVGPSVGAGGDDQTLNRAIEVLRRAGVEIWLGLGSWTGSSLMYCPSKDRVNDWYEALYLHCATQYDVDGLDISHARFPKCAEWRGVQACTCADCARSAADMGYDMEEMTAA</sequence>
<dbReference type="AlphaFoldDB" id="A0A382QNG9"/>
<evidence type="ECO:0008006" key="2">
    <source>
        <dbReference type="Google" id="ProtNLM"/>
    </source>
</evidence>
<accession>A0A382QNG9</accession>
<gene>
    <name evidence="1" type="ORF">METZ01_LOCUS338735</name>
</gene>
<reference evidence="1" key="1">
    <citation type="submission" date="2018-05" db="EMBL/GenBank/DDBJ databases">
        <authorList>
            <person name="Lanie J.A."/>
            <person name="Ng W.-L."/>
            <person name="Kazmierczak K.M."/>
            <person name="Andrzejewski T.M."/>
            <person name="Davidsen T.M."/>
            <person name="Wayne K.J."/>
            <person name="Tettelin H."/>
            <person name="Glass J.I."/>
            <person name="Rusch D."/>
            <person name="Podicherti R."/>
            <person name="Tsui H.-C.T."/>
            <person name="Winkler M.E."/>
        </authorList>
    </citation>
    <scope>NUCLEOTIDE SEQUENCE</scope>
</reference>
<feature type="non-terminal residue" evidence="1">
    <location>
        <position position="197"/>
    </location>
</feature>
<organism evidence="1">
    <name type="scientific">marine metagenome</name>
    <dbReference type="NCBI Taxonomy" id="408172"/>
    <lineage>
        <taxon>unclassified sequences</taxon>
        <taxon>metagenomes</taxon>
        <taxon>ecological metagenomes</taxon>
    </lineage>
</organism>
<proteinExistence type="predicted"/>
<name>A0A382QNG9_9ZZZZ</name>
<evidence type="ECO:0000313" key="1">
    <source>
        <dbReference type="EMBL" id="SVC85881.1"/>
    </source>
</evidence>
<protein>
    <recommendedName>
        <fullName evidence="2">GH18 domain-containing protein</fullName>
    </recommendedName>
</protein>
<dbReference type="EMBL" id="UINC01115105">
    <property type="protein sequence ID" value="SVC85881.1"/>
    <property type="molecule type" value="Genomic_DNA"/>
</dbReference>